<feature type="coiled-coil region" evidence="14">
    <location>
        <begin position="100"/>
        <end position="232"/>
    </location>
</feature>
<feature type="coiled-coil region" evidence="14">
    <location>
        <begin position="285"/>
        <end position="455"/>
    </location>
</feature>
<dbReference type="PANTHER" id="PTHR23157">
    <property type="entry name" value="GRIP AND COILED-COIL DOMAIN-CONTAINING PROTEIN 1"/>
    <property type="match status" value="1"/>
</dbReference>
<evidence type="ECO:0000313" key="18">
    <source>
        <dbReference type="Proteomes" id="UP001152888"/>
    </source>
</evidence>
<evidence type="ECO:0000259" key="16">
    <source>
        <dbReference type="PROSITE" id="PS50913"/>
    </source>
</evidence>
<dbReference type="PANTHER" id="PTHR23157:SF24">
    <property type="entry name" value="GOLGIN SUBFAMILY A MEMBER 1"/>
    <property type="match status" value="1"/>
</dbReference>
<dbReference type="PROSITE" id="PS50913">
    <property type="entry name" value="GRIP"/>
    <property type="match status" value="1"/>
</dbReference>
<evidence type="ECO:0000256" key="11">
    <source>
        <dbReference type="ARBA" id="ARBA00078935"/>
    </source>
</evidence>
<evidence type="ECO:0000256" key="13">
    <source>
        <dbReference type="ARBA" id="ARBA00093537"/>
    </source>
</evidence>
<protein>
    <recommendedName>
        <fullName evidence="10">Golgin subfamily A member 1</fullName>
    </recommendedName>
    <alternativeName>
        <fullName evidence="11">Golgin-97</fullName>
    </alternativeName>
</protein>
<evidence type="ECO:0000256" key="12">
    <source>
        <dbReference type="ARBA" id="ARBA00093371"/>
    </source>
</evidence>
<comment type="subunit">
    <text evidence="13">Interacts with RAB6A. Directly interacts with TBC1D23. Interacts with FAM91A1; this interaction may be mediated by TBC1D23. Interacts with ARL1; this interaction recruits Golgin-97/GOLGA1 onto the Golgi apparatus.</text>
</comment>
<dbReference type="SMART" id="SM00755">
    <property type="entry name" value="Grip"/>
    <property type="match status" value="1"/>
</dbReference>
<sequence>MFASLKNKIREETGSDLSKLTAKITSSTVQKIESIRGRSHQGSTSSLNSIVSSEGFREDGPIEPEELRRRLAKLESDFARKLEQKEHEWKEITRDKDNRLHALEHEKDEAYKQISNLKEALKNAEEFKLKILELQENTEQLESLQSQELSKVKGLVLLRDQELAGKNTALKDALLQLEKLRSEVTRLRRQEELLSDVQDDLESLRHSTSRDLAHLAAELAKSEQERKHLADLVVILRQSSSNGVTPDEKDAQERRLLEQRLEEAHLHLADIKTSWSDKIASLETQDNAKTELKIVRKNLDNAESELDKTSDECSKLKLSVDSEHQTSDSLREMIAKFEKELEEERENSLNVQKTLTRVTSEKNSALVRNAEVSQQIELIKQDMRRQERETNELMNKLTQLEEENAKLKQGVSLQQKLMNNINELEEQISEKNKTIKMLQLRLADMKKTLQQELRTPGNPSYHSDLLENNTAAILTPTQISTRTLPNIVKRDDEDVNFKYLKHVVLKFLTSREYEAQHLIKAISTLLKFTSEEEKLIQDTLEWRKSWFGSKPKYPGNTKSKNVTS</sequence>
<keyword evidence="5" id="KW-0013">ADP-ribosylation</keyword>
<dbReference type="Proteomes" id="UP001152888">
    <property type="component" value="Unassembled WGS sequence"/>
</dbReference>
<evidence type="ECO:0000256" key="7">
    <source>
        <dbReference type="ARBA" id="ARBA00023054"/>
    </source>
</evidence>
<evidence type="ECO:0000256" key="14">
    <source>
        <dbReference type="SAM" id="Coils"/>
    </source>
</evidence>
<keyword evidence="7 14" id="KW-0175">Coiled coil</keyword>
<feature type="region of interest" description="Disordered" evidence="15">
    <location>
        <begin position="33"/>
        <end position="63"/>
    </location>
</feature>
<evidence type="ECO:0000313" key="17">
    <source>
        <dbReference type="EMBL" id="CAH1977296.1"/>
    </source>
</evidence>
<dbReference type="FunFam" id="1.10.220.60:FF:000002">
    <property type="entry name" value="Golgin subfamily A member 1"/>
    <property type="match status" value="1"/>
</dbReference>
<dbReference type="EMBL" id="CAKOFQ010006857">
    <property type="protein sequence ID" value="CAH1977296.1"/>
    <property type="molecule type" value="Genomic_DNA"/>
</dbReference>
<dbReference type="GO" id="GO:0001669">
    <property type="term" value="C:acrosomal vesicle"/>
    <property type="evidence" value="ECO:0007669"/>
    <property type="project" value="UniProtKB-SubCell"/>
</dbReference>
<comment type="subcellular location">
    <subcellularLocation>
        <location evidence="2">Cytoplasmic vesicle</location>
        <location evidence="2">Secretory vesicle</location>
        <location evidence="2">Acrosome</location>
    </subcellularLocation>
    <subcellularLocation>
        <location evidence="3">Golgi apparatus membrane</location>
        <topology evidence="3">Peripheral membrane protein</topology>
    </subcellularLocation>
    <subcellularLocation>
        <location evidence="1">Golgi apparatus</location>
        <location evidence="1">trans-Golgi network membrane</location>
    </subcellularLocation>
</comment>
<evidence type="ECO:0000256" key="5">
    <source>
        <dbReference type="ARBA" id="ARBA00022765"/>
    </source>
</evidence>
<proteinExistence type="predicted"/>
<dbReference type="InterPro" id="IPR000237">
    <property type="entry name" value="GRIP_dom"/>
</dbReference>
<evidence type="ECO:0000256" key="3">
    <source>
        <dbReference type="ARBA" id="ARBA00004395"/>
    </source>
</evidence>
<organism evidence="17 18">
    <name type="scientific">Acanthoscelides obtectus</name>
    <name type="common">Bean weevil</name>
    <name type="synonym">Bruchus obtectus</name>
    <dbReference type="NCBI Taxonomy" id="200917"/>
    <lineage>
        <taxon>Eukaryota</taxon>
        <taxon>Metazoa</taxon>
        <taxon>Ecdysozoa</taxon>
        <taxon>Arthropoda</taxon>
        <taxon>Hexapoda</taxon>
        <taxon>Insecta</taxon>
        <taxon>Pterygota</taxon>
        <taxon>Neoptera</taxon>
        <taxon>Endopterygota</taxon>
        <taxon>Coleoptera</taxon>
        <taxon>Polyphaga</taxon>
        <taxon>Cucujiformia</taxon>
        <taxon>Chrysomeloidea</taxon>
        <taxon>Chrysomelidae</taxon>
        <taxon>Bruchinae</taxon>
        <taxon>Bruchini</taxon>
        <taxon>Acanthoscelides</taxon>
    </lineage>
</organism>
<evidence type="ECO:0000256" key="15">
    <source>
        <dbReference type="SAM" id="MobiDB-lite"/>
    </source>
</evidence>
<keyword evidence="9" id="KW-0968">Cytoplasmic vesicle</keyword>
<keyword evidence="18" id="KW-1185">Reference proteome</keyword>
<dbReference type="InterPro" id="IPR051952">
    <property type="entry name" value="Golgi-autophagy_related"/>
</dbReference>
<evidence type="ECO:0000256" key="4">
    <source>
        <dbReference type="ARBA" id="ARBA00022553"/>
    </source>
</evidence>
<gene>
    <name evidence="17" type="ORF">ACAOBT_LOCUS12577</name>
</gene>
<feature type="compositionally biased region" description="Polar residues" evidence="15">
    <location>
        <begin position="40"/>
        <end position="52"/>
    </location>
</feature>
<comment type="function">
    <text evidence="12">Involved in vesicular trafficking at the Golgi apparatus level. Involved in endosome-to-Golgi trafficking. Mechanistically, captures transport vesicles arriving from endosomes via the protein TBC1D23. Recognized vesicles are then tethered to the trans-Golgi before subsequent SNARE engagement and vesicle fusion. Selectively regulates E-cadherin transport from the trans-Golgi network in tubulovesicular carriers.</text>
</comment>
<reference evidence="17" key="1">
    <citation type="submission" date="2022-03" db="EMBL/GenBank/DDBJ databases">
        <authorList>
            <person name="Sayadi A."/>
        </authorList>
    </citation>
    <scope>NUCLEOTIDE SEQUENCE</scope>
</reference>
<feature type="domain" description="GRIP" evidence="16">
    <location>
        <begin position="490"/>
        <end position="539"/>
    </location>
</feature>
<evidence type="ECO:0000256" key="2">
    <source>
        <dbReference type="ARBA" id="ARBA00004218"/>
    </source>
</evidence>
<keyword evidence="8" id="KW-0472">Membrane</keyword>
<dbReference type="Gene3D" id="1.10.287.1490">
    <property type="match status" value="1"/>
</dbReference>
<dbReference type="AlphaFoldDB" id="A0A9P0KKE3"/>
<accession>A0A9P0KKE3</accession>
<evidence type="ECO:0000256" key="1">
    <source>
        <dbReference type="ARBA" id="ARBA00004198"/>
    </source>
</evidence>
<evidence type="ECO:0000256" key="10">
    <source>
        <dbReference type="ARBA" id="ARBA00070165"/>
    </source>
</evidence>
<keyword evidence="4" id="KW-0597">Phosphoprotein</keyword>
<dbReference type="GO" id="GO:0000139">
    <property type="term" value="C:Golgi membrane"/>
    <property type="evidence" value="ECO:0007669"/>
    <property type="project" value="UniProtKB-SubCell"/>
</dbReference>
<evidence type="ECO:0000256" key="6">
    <source>
        <dbReference type="ARBA" id="ARBA00023034"/>
    </source>
</evidence>
<name>A0A9P0KKE3_ACAOB</name>
<evidence type="ECO:0000256" key="9">
    <source>
        <dbReference type="ARBA" id="ARBA00023329"/>
    </source>
</evidence>
<dbReference type="Gene3D" id="1.10.220.60">
    <property type="entry name" value="GRIP domain"/>
    <property type="match status" value="1"/>
</dbReference>
<keyword evidence="6" id="KW-0333">Golgi apparatus</keyword>
<dbReference type="GO" id="GO:0005802">
    <property type="term" value="C:trans-Golgi network"/>
    <property type="evidence" value="ECO:0007669"/>
    <property type="project" value="UniProtKB-ARBA"/>
</dbReference>
<comment type="caution">
    <text evidence="17">The sequence shown here is derived from an EMBL/GenBank/DDBJ whole genome shotgun (WGS) entry which is preliminary data.</text>
</comment>
<dbReference type="Pfam" id="PF01465">
    <property type="entry name" value="GRIP"/>
    <property type="match status" value="1"/>
</dbReference>
<evidence type="ECO:0000256" key="8">
    <source>
        <dbReference type="ARBA" id="ARBA00023136"/>
    </source>
</evidence>